<dbReference type="Gene3D" id="3.40.50.150">
    <property type="entry name" value="Vaccinia Virus protein VP39"/>
    <property type="match status" value="1"/>
</dbReference>
<proteinExistence type="predicted"/>
<dbReference type="Proteomes" id="UP001168098">
    <property type="component" value="Unassembled WGS sequence"/>
</dbReference>
<evidence type="ECO:0000313" key="2">
    <source>
        <dbReference type="Proteomes" id="UP001168098"/>
    </source>
</evidence>
<dbReference type="PANTHER" id="PTHR33593">
    <property type="entry name" value="DUF1442 FAMILY PROTEIN"/>
    <property type="match status" value="1"/>
</dbReference>
<organism evidence="1 2">
    <name type="scientific">Vitis rotundifolia</name>
    <name type="common">Muscadine grape</name>
    <dbReference type="NCBI Taxonomy" id="103349"/>
    <lineage>
        <taxon>Eukaryota</taxon>
        <taxon>Viridiplantae</taxon>
        <taxon>Streptophyta</taxon>
        <taxon>Embryophyta</taxon>
        <taxon>Tracheophyta</taxon>
        <taxon>Spermatophyta</taxon>
        <taxon>Magnoliopsida</taxon>
        <taxon>eudicotyledons</taxon>
        <taxon>Gunneridae</taxon>
        <taxon>Pentapetalae</taxon>
        <taxon>rosids</taxon>
        <taxon>Vitales</taxon>
        <taxon>Vitaceae</taxon>
        <taxon>Viteae</taxon>
        <taxon>Vitis</taxon>
    </lineage>
</organism>
<protein>
    <submittedName>
        <fullName evidence="1">Uncharacterized protein</fullName>
    </submittedName>
</protein>
<dbReference type="EMBL" id="JARBHA010000018">
    <property type="protein sequence ID" value="KAJ9676268.1"/>
    <property type="molecule type" value="Genomic_DNA"/>
</dbReference>
<dbReference type="InterPro" id="IPR029063">
    <property type="entry name" value="SAM-dependent_MTases_sf"/>
</dbReference>
<dbReference type="AlphaFoldDB" id="A0AA39D8Y8"/>
<dbReference type="InterPro" id="IPR009902">
    <property type="entry name" value="DUF1442"/>
</dbReference>
<accession>A0AA39D8Y8</accession>
<evidence type="ECO:0000313" key="1">
    <source>
        <dbReference type="EMBL" id="KAJ9676268.1"/>
    </source>
</evidence>
<keyword evidence="2" id="KW-1185">Reference proteome</keyword>
<dbReference type="SUPFAM" id="SSF53335">
    <property type="entry name" value="S-adenosyl-L-methionine-dependent methyltransferases"/>
    <property type="match status" value="1"/>
</dbReference>
<dbReference type="Pfam" id="PF07279">
    <property type="entry name" value="DUF1442"/>
    <property type="match status" value="1"/>
</dbReference>
<reference evidence="1 2" key="1">
    <citation type="journal article" date="2023" name="BMC Biotechnol.">
        <title>Vitis rotundifolia cv Carlos genome sequencing.</title>
        <authorList>
            <person name="Huff M."/>
            <person name="Hulse-Kemp A."/>
            <person name="Scheffler B."/>
            <person name="Youngblood R."/>
            <person name="Simpson S."/>
            <person name="Babiker E."/>
            <person name="Staton M."/>
        </authorList>
    </citation>
    <scope>NUCLEOTIDE SEQUENCE [LARGE SCALE GENOMIC DNA]</scope>
    <source>
        <tissue evidence="1">Leaf</tissue>
    </source>
</reference>
<gene>
    <name evidence="1" type="ORF">PVL29_025000</name>
</gene>
<dbReference type="PANTHER" id="PTHR33593:SF16">
    <property type="entry name" value="OS08G0110600 PROTEIN"/>
    <property type="match status" value="1"/>
</dbReference>
<comment type="caution">
    <text evidence="1">The sequence shown here is derived from an EMBL/GenBank/DDBJ whole genome shotgun (WGS) entry which is preliminary data.</text>
</comment>
<name>A0AA39D8Y8_VITRO</name>
<sequence>MKWSPQDAMKAYLHTLQLCKTHFNDQDCTFGTRNLIQPQCMEFISALAAGNQAKLMVQITSDQGITPLTIALAVAAKHTKARFICILHQLQDIEDCKAQLSCYNLEDVVELVHGDPCELIMGFKNIDFAVIDCKLEDYLRLFKIIDVNPRGSVVVASNLERRRNGASFGEVVKGRKGVEYVTRSIGEGMELTRIRLCCKPQKKRYKRFHVTFES</sequence>